<keyword evidence="3" id="KW-0812">Transmembrane</keyword>
<feature type="domain" description="Sushi" evidence="4">
    <location>
        <begin position="113"/>
        <end position="177"/>
    </location>
</feature>
<dbReference type="Pfam" id="PF00084">
    <property type="entry name" value="Sushi"/>
    <property type="match status" value="1"/>
</dbReference>
<keyword evidence="6" id="KW-1185">Reference proteome</keyword>
<evidence type="ECO:0000259" key="4">
    <source>
        <dbReference type="PROSITE" id="PS50923"/>
    </source>
</evidence>
<dbReference type="Gene3D" id="2.10.70.10">
    <property type="entry name" value="Complement Module, domain 1"/>
    <property type="match status" value="1"/>
</dbReference>
<evidence type="ECO:0000313" key="6">
    <source>
        <dbReference type="Proteomes" id="UP000288716"/>
    </source>
</evidence>
<evidence type="ECO:0000313" key="5">
    <source>
        <dbReference type="EMBL" id="RWS25339.1"/>
    </source>
</evidence>
<dbReference type="AlphaFoldDB" id="A0A443SCT4"/>
<name>A0A443SCT4_9ACAR</name>
<keyword evidence="3" id="KW-1133">Transmembrane helix</keyword>
<organism evidence="5 6">
    <name type="scientific">Leptotrombidium deliense</name>
    <dbReference type="NCBI Taxonomy" id="299467"/>
    <lineage>
        <taxon>Eukaryota</taxon>
        <taxon>Metazoa</taxon>
        <taxon>Ecdysozoa</taxon>
        <taxon>Arthropoda</taxon>
        <taxon>Chelicerata</taxon>
        <taxon>Arachnida</taxon>
        <taxon>Acari</taxon>
        <taxon>Acariformes</taxon>
        <taxon>Trombidiformes</taxon>
        <taxon>Prostigmata</taxon>
        <taxon>Anystina</taxon>
        <taxon>Parasitengona</taxon>
        <taxon>Trombiculoidea</taxon>
        <taxon>Trombiculidae</taxon>
        <taxon>Leptotrombidium</taxon>
    </lineage>
</organism>
<evidence type="ECO:0000256" key="1">
    <source>
        <dbReference type="ARBA" id="ARBA00023157"/>
    </source>
</evidence>
<dbReference type="PROSITE" id="PS50923">
    <property type="entry name" value="SUSHI"/>
    <property type="match status" value="1"/>
</dbReference>
<comment type="caution">
    <text evidence="5">The sequence shown here is derived from an EMBL/GenBank/DDBJ whole genome shotgun (WGS) entry which is preliminary data.</text>
</comment>
<dbReference type="InterPro" id="IPR000436">
    <property type="entry name" value="Sushi_SCR_CCP_dom"/>
</dbReference>
<evidence type="ECO:0000256" key="3">
    <source>
        <dbReference type="SAM" id="Phobius"/>
    </source>
</evidence>
<reference evidence="5 6" key="1">
    <citation type="journal article" date="2018" name="Gigascience">
        <title>Genomes of trombidid mites reveal novel predicted allergens and laterally-transferred genes associated with secondary metabolism.</title>
        <authorList>
            <person name="Dong X."/>
            <person name="Chaisiri K."/>
            <person name="Xia D."/>
            <person name="Armstrong S.D."/>
            <person name="Fang Y."/>
            <person name="Donnelly M.J."/>
            <person name="Kadowaki T."/>
            <person name="McGarry J.W."/>
            <person name="Darby A.C."/>
            <person name="Makepeace B.L."/>
        </authorList>
    </citation>
    <scope>NUCLEOTIDE SEQUENCE [LARGE SCALE GENOMIC DNA]</scope>
    <source>
        <strain evidence="5">UoL-UT</strain>
    </source>
</reference>
<dbReference type="VEuPathDB" id="VectorBase:LDEU006701"/>
<feature type="transmembrane region" description="Helical" evidence="3">
    <location>
        <begin position="207"/>
        <end position="229"/>
    </location>
</feature>
<gene>
    <name evidence="5" type="ORF">B4U80_13092</name>
</gene>
<protein>
    <recommendedName>
        <fullName evidence="4">Sushi domain-containing protein</fullName>
    </recommendedName>
</protein>
<keyword evidence="2" id="KW-0768">Sushi</keyword>
<dbReference type="EMBL" id="NCKV01003809">
    <property type="protein sequence ID" value="RWS25339.1"/>
    <property type="molecule type" value="Genomic_DNA"/>
</dbReference>
<sequence>MLLQSSFECTQVDESFQCLNRDVQPVESLRLRFDKEINNNTSVQLFTYFDDPCNEIDVPAFAVLKTEKICKGEENCTRHSFECTPGFQLHPKTYMEINCDTDSAKIPLCVPDFLCPKLPIISDIEHEYSQEWNATHVLPKAVVEYKCKDKDYVLRGEAVRKCRADGTWSKSPAVCEFNPRNGTNLTEIAEREKPKEQNTKELFNVPMLITLSCLVVATVLIVFFLIIVIHKRNQRIAQLQRLGSLRSRNFYFDVPIQAKPSYKHGIRVDDNIGLTNSDYNTANRDTTIFYTKEESDNGYTRSSDRYSLPNKGFQYETSANLPAVLITDDPTIPQISL</sequence>
<evidence type="ECO:0000256" key="2">
    <source>
        <dbReference type="PROSITE-ProRule" id="PRU00302"/>
    </source>
</evidence>
<accession>A0A443SCT4</accession>
<dbReference type="SMART" id="SM00032">
    <property type="entry name" value="CCP"/>
    <property type="match status" value="1"/>
</dbReference>
<comment type="caution">
    <text evidence="2">Lacks conserved residue(s) required for the propagation of feature annotation.</text>
</comment>
<keyword evidence="1" id="KW-1015">Disulfide bond</keyword>
<dbReference type="CDD" id="cd00033">
    <property type="entry name" value="CCP"/>
    <property type="match status" value="1"/>
</dbReference>
<dbReference type="Proteomes" id="UP000288716">
    <property type="component" value="Unassembled WGS sequence"/>
</dbReference>
<keyword evidence="3" id="KW-0472">Membrane</keyword>
<dbReference type="OrthoDB" id="6531471at2759"/>
<dbReference type="InterPro" id="IPR035976">
    <property type="entry name" value="Sushi/SCR/CCP_sf"/>
</dbReference>
<dbReference type="SUPFAM" id="SSF57535">
    <property type="entry name" value="Complement control module/SCR domain"/>
    <property type="match status" value="1"/>
</dbReference>
<proteinExistence type="predicted"/>